<sequence>MAVRFPLFPRSVRWAATGVVAAVICYWSLVTTPPAFSWPRTGALVPGPAVATSGLHATGLERLPRSTHQHALAYATLAVTLGYALIDERGLELRLREGLFVVLVVTGFGAALEVAQLSHPARVGSPIDAIVNGLGATAVSVWYGLDRRMEFVPVTVLPFLRERPGTAARFLERSADDPGSAGSGETENGTVK</sequence>
<evidence type="ECO:0008006" key="5">
    <source>
        <dbReference type="Google" id="ProtNLM"/>
    </source>
</evidence>
<reference evidence="4" key="1">
    <citation type="submission" date="2016-10" db="EMBL/GenBank/DDBJ databases">
        <authorList>
            <person name="Varghese N."/>
            <person name="Submissions S."/>
        </authorList>
    </citation>
    <scope>NUCLEOTIDE SEQUENCE [LARGE SCALE GENOMIC DNA]</scope>
    <source>
        <strain evidence="4">DSM 13078</strain>
    </source>
</reference>
<keyword evidence="2" id="KW-0472">Membrane</keyword>
<dbReference type="RefSeq" id="WP_089788885.1">
    <property type="nucleotide sequence ID" value="NZ_FOKW01000008.1"/>
</dbReference>
<keyword evidence="2" id="KW-0812">Transmembrane</keyword>
<keyword evidence="4" id="KW-1185">Reference proteome</keyword>
<evidence type="ECO:0000313" key="4">
    <source>
        <dbReference type="Proteomes" id="UP000199161"/>
    </source>
</evidence>
<feature type="region of interest" description="Disordered" evidence="1">
    <location>
        <begin position="173"/>
        <end position="192"/>
    </location>
</feature>
<protein>
    <recommendedName>
        <fullName evidence="5">VanZ like family protein</fullName>
    </recommendedName>
</protein>
<dbReference type="EMBL" id="FOKW01000008">
    <property type="protein sequence ID" value="SFC40950.1"/>
    <property type="molecule type" value="Genomic_DNA"/>
</dbReference>
<feature type="transmembrane region" description="Helical" evidence="2">
    <location>
        <begin position="129"/>
        <end position="145"/>
    </location>
</feature>
<gene>
    <name evidence="3" type="ORF">SAMN05444422_10829</name>
</gene>
<dbReference type="AlphaFoldDB" id="A0A1I1J681"/>
<dbReference type="Proteomes" id="UP000199161">
    <property type="component" value="Unassembled WGS sequence"/>
</dbReference>
<organism evidence="3 4">
    <name type="scientific">Natronobacterium haloterrestre</name>
    <name type="common">Halobiforma haloterrestris</name>
    <dbReference type="NCBI Taxonomy" id="148448"/>
    <lineage>
        <taxon>Archaea</taxon>
        <taxon>Methanobacteriati</taxon>
        <taxon>Methanobacteriota</taxon>
        <taxon>Stenosarchaea group</taxon>
        <taxon>Halobacteria</taxon>
        <taxon>Halobacteriales</taxon>
        <taxon>Natrialbaceae</taxon>
        <taxon>Natronobacterium</taxon>
    </lineage>
</organism>
<accession>A0A1I1J681</accession>
<evidence type="ECO:0000256" key="2">
    <source>
        <dbReference type="SAM" id="Phobius"/>
    </source>
</evidence>
<name>A0A1I1J681_NATHA</name>
<evidence type="ECO:0000313" key="3">
    <source>
        <dbReference type="EMBL" id="SFC40950.1"/>
    </source>
</evidence>
<feature type="compositionally biased region" description="Polar residues" evidence="1">
    <location>
        <begin position="183"/>
        <end position="192"/>
    </location>
</feature>
<dbReference type="NCBIfam" id="NF037970">
    <property type="entry name" value="vanZ_1"/>
    <property type="match status" value="1"/>
</dbReference>
<keyword evidence="2" id="KW-1133">Transmembrane helix</keyword>
<proteinExistence type="predicted"/>
<feature type="transmembrane region" description="Helical" evidence="2">
    <location>
        <begin position="98"/>
        <end position="117"/>
    </location>
</feature>
<feature type="transmembrane region" description="Helical" evidence="2">
    <location>
        <begin position="12"/>
        <end position="29"/>
    </location>
</feature>
<evidence type="ECO:0000256" key="1">
    <source>
        <dbReference type="SAM" id="MobiDB-lite"/>
    </source>
</evidence>
<feature type="transmembrane region" description="Helical" evidence="2">
    <location>
        <begin position="68"/>
        <end position="86"/>
    </location>
</feature>
<dbReference type="OrthoDB" id="214957at2157"/>